<name>A0A849CJV9_9NOCA</name>
<dbReference type="CDD" id="cd06261">
    <property type="entry name" value="TM_PBP2"/>
    <property type="match status" value="1"/>
</dbReference>
<dbReference type="RefSeq" id="WP_084521959.1">
    <property type="nucleotide sequence ID" value="NZ_JABELX010000018.1"/>
</dbReference>
<dbReference type="AlphaFoldDB" id="A0A849CJV9"/>
<evidence type="ECO:0000313" key="10">
    <source>
        <dbReference type="Proteomes" id="UP000586827"/>
    </source>
</evidence>
<keyword evidence="5 7" id="KW-1133">Transmembrane helix</keyword>
<protein>
    <submittedName>
        <fullName evidence="9">ABC transporter permease subunit</fullName>
    </submittedName>
</protein>
<evidence type="ECO:0000256" key="3">
    <source>
        <dbReference type="ARBA" id="ARBA00022475"/>
    </source>
</evidence>
<feature type="transmembrane region" description="Helical" evidence="7">
    <location>
        <begin position="26"/>
        <end position="49"/>
    </location>
</feature>
<evidence type="ECO:0000313" key="9">
    <source>
        <dbReference type="EMBL" id="NNH75041.1"/>
    </source>
</evidence>
<evidence type="ECO:0000259" key="8">
    <source>
        <dbReference type="PROSITE" id="PS50928"/>
    </source>
</evidence>
<feature type="domain" description="ABC transmembrane type-1" evidence="8">
    <location>
        <begin position="80"/>
        <end position="265"/>
    </location>
</feature>
<dbReference type="PANTHER" id="PTHR30151">
    <property type="entry name" value="ALKANE SULFONATE ABC TRANSPORTER-RELATED, MEMBRANE SUBUNIT"/>
    <property type="match status" value="1"/>
</dbReference>
<keyword evidence="6 7" id="KW-0472">Membrane</keyword>
<dbReference type="SUPFAM" id="SSF161098">
    <property type="entry name" value="MetI-like"/>
    <property type="match status" value="1"/>
</dbReference>
<feature type="transmembrane region" description="Helical" evidence="7">
    <location>
        <begin position="116"/>
        <end position="138"/>
    </location>
</feature>
<evidence type="ECO:0000256" key="7">
    <source>
        <dbReference type="RuleBase" id="RU363032"/>
    </source>
</evidence>
<keyword evidence="3" id="KW-1003">Cell membrane</keyword>
<dbReference type="Pfam" id="PF00528">
    <property type="entry name" value="BPD_transp_1"/>
    <property type="match status" value="1"/>
</dbReference>
<evidence type="ECO:0000256" key="2">
    <source>
        <dbReference type="ARBA" id="ARBA00022448"/>
    </source>
</evidence>
<gene>
    <name evidence="9" type="ORF">HLB23_35205</name>
</gene>
<dbReference type="GO" id="GO:0055085">
    <property type="term" value="P:transmembrane transport"/>
    <property type="evidence" value="ECO:0007669"/>
    <property type="project" value="InterPro"/>
</dbReference>
<keyword evidence="4 7" id="KW-0812">Transmembrane</keyword>
<dbReference type="GO" id="GO:0005886">
    <property type="term" value="C:plasma membrane"/>
    <property type="evidence" value="ECO:0007669"/>
    <property type="project" value="UniProtKB-SubCell"/>
</dbReference>
<comment type="subcellular location">
    <subcellularLocation>
        <location evidence="1 7">Cell membrane</location>
        <topology evidence="1 7">Multi-pass membrane protein</topology>
    </subcellularLocation>
</comment>
<comment type="caution">
    <text evidence="9">The sequence shown here is derived from an EMBL/GenBank/DDBJ whole genome shotgun (WGS) entry which is preliminary data.</text>
</comment>
<dbReference type="Proteomes" id="UP000586827">
    <property type="component" value="Unassembled WGS sequence"/>
</dbReference>
<feature type="transmembrane region" description="Helical" evidence="7">
    <location>
        <begin position="144"/>
        <end position="165"/>
    </location>
</feature>
<feature type="transmembrane region" description="Helical" evidence="7">
    <location>
        <begin position="244"/>
        <end position="265"/>
    </location>
</feature>
<dbReference type="EMBL" id="JABELX010000018">
    <property type="protein sequence ID" value="NNH75041.1"/>
    <property type="molecule type" value="Genomic_DNA"/>
</dbReference>
<dbReference type="PANTHER" id="PTHR30151:SF41">
    <property type="entry name" value="ABC TRANSPORTER PERMEASE PROTEIN"/>
    <property type="match status" value="1"/>
</dbReference>
<evidence type="ECO:0000256" key="5">
    <source>
        <dbReference type="ARBA" id="ARBA00022989"/>
    </source>
</evidence>
<evidence type="ECO:0000256" key="6">
    <source>
        <dbReference type="ARBA" id="ARBA00023136"/>
    </source>
</evidence>
<dbReference type="PROSITE" id="PS50928">
    <property type="entry name" value="ABC_TM1"/>
    <property type="match status" value="1"/>
</dbReference>
<proteinExistence type="inferred from homology"/>
<organism evidence="9 10">
    <name type="scientific">Nocardia uniformis</name>
    <dbReference type="NCBI Taxonomy" id="53432"/>
    <lineage>
        <taxon>Bacteria</taxon>
        <taxon>Bacillati</taxon>
        <taxon>Actinomycetota</taxon>
        <taxon>Actinomycetes</taxon>
        <taxon>Mycobacteriales</taxon>
        <taxon>Nocardiaceae</taxon>
        <taxon>Nocardia</taxon>
    </lineage>
</organism>
<keyword evidence="2 7" id="KW-0813">Transport</keyword>
<keyword evidence="10" id="KW-1185">Reference proteome</keyword>
<evidence type="ECO:0000256" key="1">
    <source>
        <dbReference type="ARBA" id="ARBA00004651"/>
    </source>
</evidence>
<accession>A0A849CJV9</accession>
<dbReference type="InterPro" id="IPR000515">
    <property type="entry name" value="MetI-like"/>
</dbReference>
<feature type="transmembrane region" description="Helical" evidence="7">
    <location>
        <begin position="82"/>
        <end position="104"/>
    </location>
</feature>
<dbReference type="InterPro" id="IPR035906">
    <property type="entry name" value="MetI-like_sf"/>
</dbReference>
<comment type="similarity">
    <text evidence="7">Belongs to the binding-protein-dependent transport system permease family.</text>
</comment>
<dbReference type="Gene3D" id="1.10.3720.10">
    <property type="entry name" value="MetI-like"/>
    <property type="match status" value="1"/>
</dbReference>
<reference evidence="9 10" key="1">
    <citation type="submission" date="2020-05" db="EMBL/GenBank/DDBJ databases">
        <title>MicrobeNet Type strains.</title>
        <authorList>
            <person name="Nicholson A.C."/>
        </authorList>
    </citation>
    <scope>NUCLEOTIDE SEQUENCE [LARGE SCALE GENOMIC DNA]</scope>
    <source>
        <strain evidence="9 10">JCM 3224</strain>
    </source>
</reference>
<sequence length="278" mass="29457">MVGLAIATPATRSVPGWRIHPVLRKAIAPVVSIGLALAAWYAVSLVLLAPDRRFLLPPPHTVLTESLMDPATLEMMLRALAVTARVAVTGLIVAALLGVAIGVLMSQAKVIERVVYPYAVVLQAIPVLAVVPLIGLWFGYGTTARTIVCVLIAVHPIIAMTLFGIQSVDGNLRELFTLGRANRLRRLVSLELPAALPSIMASLRTAAGLSVTGAIIGDIFFAKGQPGIGTLLDNFRARLQSEDLLAALLLAALFGVAVFAIFTVAQRLTVGRWHASGR</sequence>
<evidence type="ECO:0000256" key="4">
    <source>
        <dbReference type="ARBA" id="ARBA00022692"/>
    </source>
</evidence>